<dbReference type="EMBL" id="BT085279">
    <property type="protein sequence ID" value="ACR35632.1"/>
    <property type="molecule type" value="mRNA"/>
</dbReference>
<protein>
    <submittedName>
        <fullName evidence="1">Uncharacterized protein</fullName>
    </submittedName>
</protein>
<evidence type="ECO:0000313" key="1">
    <source>
        <dbReference type="EMBL" id="ACR35632.1"/>
    </source>
</evidence>
<sequence>MDGQSPQLGQLPAPPVQGLAAAGDVFQVRGLLAARGDHRDDLLGCPPLTTEPEHLDHLSHGRPALGVALRAQHGGLNHGAELQQVEASGKARVRKALPLAAVHQRRRPLHDLALDAAGELLERAARADELQEEHAEAVDVAALGDLPPHGVLRRQVAQRALHPRRQVRHAVGYELGEPEVGDLGDELRVQQHVARLDVPVYDVRVGLVVQVGEALGGTDGYGNAACPVEGLMLLGGGGAALGVEMREQAVVGHVVIDDEALVAAGVEAAEAEKVLVPDAAEDLHLDGELHLRLGRHRLQSFHRDLDALGGAAPVDGAESALPELVALVEVVGRLQELLEAVDLPWILHTPVLGCPRRIRPATATTGGCGGWLRLIIATGDTADAPADHLYTDRDRSTNRAALAAERRCETWETRRTTANLDAGEKPRLEERMFPGAASWV</sequence>
<reference evidence="1" key="1">
    <citation type="journal article" date="2009" name="PLoS Genet.">
        <title>Sequencing, mapping, and analysis of 27,455 maize full-length cDNAs.</title>
        <authorList>
            <person name="Soderlund C."/>
            <person name="Descour A."/>
            <person name="Kudrna D."/>
            <person name="Bomhoff M."/>
            <person name="Boyd L."/>
            <person name="Currie J."/>
            <person name="Angelova A."/>
            <person name="Collura K."/>
            <person name="Wissotski M."/>
            <person name="Ashley E."/>
            <person name="Morrow D."/>
            <person name="Fernandes J."/>
            <person name="Walbot V."/>
            <person name="Yu Y."/>
        </authorList>
    </citation>
    <scope>NUCLEOTIDE SEQUENCE</scope>
    <source>
        <strain evidence="1">B73</strain>
    </source>
</reference>
<proteinExistence type="evidence at transcript level"/>
<name>C4J382_MAIZE</name>
<organism evidence="1">
    <name type="scientific">Zea mays</name>
    <name type="common">Maize</name>
    <dbReference type="NCBI Taxonomy" id="4577"/>
    <lineage>
        <taxon>Eukaryota</taxon>
        <taxon>Viridiplantae</taxon>
        <taxon>Streptophyta</taxon>
        <taxon>Embryophyta</taxon>
        <taxon>Tracheophyta</taxon>
        <taxon>Spermatophyta</taxon>
        <taxon>Magnoliopsida</taxon>
        <taxon>Liliopsida</taxon>
        <taxon>Poales</taxon>
        <taxon>Poaceae</taxon>
        <taxon>PACMAD clade</taxon>
        <taxon>Panicoideae</taxon>
        <taxon>Andropogonodae</taxon>
        <taxon>Andropogoneae</taxon>
        <taxon>Tripsacinae</taxon>
        <taxon>Zea</taxon>
    </lineage>
</organism>
<dbReference type="AlphaFoldDB" id="C4J382"/>
<accession>C4J382</accession>
<reference evidence="1" key="2">
    <citation type="submission" date="2012-06" db="EMBL/GenBank/DDBJ databases">
        <authorList>
            <person name="Yu Y."/>
            <person name="Currie J."/>
            <person name="Lomeli R."/>
            <person name="Angelova A."/>
            <person name="Collura K."/>
            <person name="Wissotski M."/>
            <person name="Campos D."/>
            <person name="Kudrna D."/>
            <person name="Golser W."/>
            <person name="Ashely E."/>
            <person name="Descour A."/>
            <person name="Fernandes J."/>
            <person name="Soderlund C."/>
            <person name="Walbot V."/>
        </authorList>
    </citation>
    <scope>NUCLEOTIDE SEQUENCE</scope>
    <source>
        <strain evidence="1">B73</strain>
    </source>
</reference>